<proteinExistence type="predicted"/>
<dbReference type="AlphaFoldDB" id="A0AAV1DV67"/>
<gene>
    <name evidence="1" type="ORF">OLC1_LOCUS19111</name>
</gene>
<protein>
    <submittedName>
        <fullName evidence="1">OLC1v1012125C1</fullName>
    </submittedName>
</protein>
<keyword evidence="2" id="KW-1185">Reference proteome</keyword>
<reference evidence="1" key="1">
    <citation type="submission" date="2023-03" db="EMBL/GenBank/DDBJ databases">
        <authorList>
            <person name="Julca I."/>
        </authorList>
    </citation>
    <scope>NUCLEOTIDE SEQUENCE</scope>
</reference>
<name>A0AAV1DV67_OLDCO</name>
<organism evidence="1 2">
    <name type="scientific">Oldenlandia corymbosa var. corymbosa</name>
    <dbReference type="NCBI Taxonomy" id="529605"/>
    <lineage>
        <taxon>Eukaryota</taxon>
        <taxon>Viridiplantae</taxon>
        <taxon>Streptophyta</taxon>
        <taxon>Embryophyta</taxon>
        <taxon>Tracheophyta</taxon>
        <taxon>Spermatophyta</taxon>
        <taxon>Magnoliopsida</taxon>
        <taxon>eudicotyledons</taxon>
        <taxon>Gunneridae</taxon>
        <taxon>Pentapetalae</taxon>
        <taxon>asterids</taxon>
        <taxon>lamiids</taxon>
        <taxon>Gentianales</taxon>
        <taxon>Rubiaceae</taxon>
        <taxon>Rubioideae</taxon>
        <taxon>Spermacoceae</taxon>
        <taxon>Hedyotis-Oldenlandia complex</taxon>
        <taxon>Oldenlandia</taxon>
    </lineage>
</organism>
<dbReference type="Proteomes" id="UP001161247">
    <property type="component" value="Chromosome 7"/>
</dbReference>
<sequence>MELQSSFFSAPIAMTLVRAAVDFVPPQVRKDMMFQTEEDSKVHMFDFWRTNQFGLVKFSAPSVADEDVRFKSITRFMKVEHKKLGTYWYGGSFLDLDQFSL</sequence>
<evidence type="ECO:0000313" key="2">
    <source>
        <dbReference type="Proteomes" id="UP001161247"/>
    </source>
</evidence>
<dbReference type="EMBL" id="OX459124">
    <property type="protein sequence ID" value="CAI9111803.1"/>
    <property type="molecule type" value="Genomic_DNA"/>
</dbReference>
<accession>A0AAV1DV67</accession>
<evidence type="ECO:0000313" key="1">
    <source>
        <dbReference type="EMBL" id="CAI9111803.1"/>
    </source>
</evidence>